<dbReference type="Proteomes" id="UP000472275">
    <property type="component" value="Chromosome 9"/>
</dbReference>
<dbReference type="SUPFAM" id="SSF48371">
    <property type="entry name" value="ARM repeat"/>
    <property type="match status" value="2"/>
</dbReference>
<dbReference type="InterPro" id="IPR051954">
    <property type="entry name" value="tRNA_methyltransferase_THADA"/>
</dbReference>
<evidence type="ECO:0000256" key="3">
    <source>
        <dbReference type="ARBA" id="ARBA00035625"/>
    </source>
</evidence>
<comment type="similarity">
    <text evidence="1">Belongs to the THADA family.</text>
</comment>
<protein>
    <submittedName>
        <fullName evidence="7">Thyroid adenoma-associated protein homolog</fullName>
    </submittedName>
</protein>
<evidence type="ECO:0000259" key="6">
    <source>
        <dbReference type="Pfam" id="PF25151"/>
    </source>
</evidence>
<dbReference type="GO" id="GO:0005829">
    <property type="term" value="C:cytosol"/>
    <property type="evidence" value="ECO:0007669"/>
    <property type="project" value="TreeGrafter"/>
</dbReference>
<dbReference type="InterPro" id="IPR016024">
    <property type="entry name" value="ARM-type_fold"/>
</dbReference>
<reference evidence="7" key="1">
    <citation type="submission" date="2025-08" db="UniProtKB">
        <authorList>
            <consortium name="Ensembl"/>
        </authorList>
    </citation>
    <scope>IDENTIFICATION</scope>
</reference>
<sequence length="1888" mass="203847">MGAEREARACATFYGELAIAQPVLSCLRCLRRFAGSTAKRCKDKHLEEALLLSRVLSEGLRVLGEAEARPLLRCVLAFQMEATGSSSSFQKLEQIVTQLAVGKEALLAQEVGALLAGLAPQGEVLSPGDLQSVCMFMEESSLGRQHWRQNLAPLLQRLATTLRWVLQSQPAPGGTWDYLVIKACLQLFQALPKDVAPLVWSTAGKSETLQSLLGSLLEVAWGKAPNKDTRLLAGTALSMLVNTAPQPEHGASATLALFQLSDRGAGELKFGELAVEAPHVLEPDGLEKLVLTRGLLTCCRMEILSCQLESFTHKACLLLDVVFPAVCALTKEQKDCHYYYCFQACALWLQRLRESLPAVWHLTGTRILAQDTELLRQLTRLVWDNAETPVEGVSEFIHSSFRLLLEIYHLECQRFQDQERPLYQQTLQRVVSMPWQIKAKYVPLCAVVPYVGSQQVLDAYPDLPQHLLSCLSTNHLCPAATEVYKALVRQQRAERQDGRRDAESALAERWALCWLPLLSQALRSPLPILQSNAANHLLAWTLRQLPATQAPLAARFGGRDTASLRAWVSLLKAQNSVAGDLPLRGEALERLSCCLGAREEGVRLAALGLLCCGPSTSRPLSGTEARLLREFLPLNLNCDSSSFRQLLQAAVRKALVRLRDSSLAQLRGKVPRGTEPGEGAGRLARAVGFVEWLLQLSVASLSPGSNYQRKKTALLLLAAVLETCTDTWSPERKKGQPPRTMATLLSYARESGRWDFFSRPNLLALLSCLQDSTNEIRDLASELLVRYFPATFPEPIALALFQLAQDALRSPRVQEAEAGAVLMKTILQKSDSGTMKSLALEAEAALTLPNRGLCFAQHLLHVLQAQYAAACRDLLQAAATAPMHGAVAALRRCLLQVPEVAASMRAAELAQSWQELLARLVTTARDITSFLLGALQSRQGTGTDEQAAAPSFADMGNAIGSLIMLGKGRGQEEEEEDSVLLSEEHSLILTCCWVSVKEIGLLLGGLAELLLDPALPAGSGSLLPLPTLQTATRVFQEILLRCRHWGAVEGCSVGFTKFCAALLNHPDAELQAIPQTILEQGLETLSGPRSSSITRRAAGFPMLFLCIVSGEAPAQARPLLTRCVQMLLALATTALPRDWDQTLDLPQVCALHVLQTLVRGAGLGGALLRHAAPMADLALRGLGSPCWAMRNAAIQLFSALTSRLLGQQRSRGESCLAEGVSLQAFLGQHPELGAVLLGELGAAAEPVPGGPHLRPALHAVLTLLAQLQPGADGPGSPSARFLGPLLGLAESPSYAVRAMAAKALVPVVPPPWRRGLLLRLARRLPAAPGRIRSHNGVHGRLLQMRALLAPAPGTSGLSAEALRPVALQLEARGWLLTPAQRCPLVRAAFLQILALLPASFSPGFARSIRAAVGTELGSLPPGGKLGCAEPQVGSAVLHQTMAHFVCSEAARLADGERIGAVCSLLRQPNPDVQLAVLSWVIAGEGGTCKELEKALGLTLLENLGSVLRERRDKEFLRLYLEALLHLYRDPSSWSQEASHKLHGSSAASLEMLLHMVEAERPGPDLLFQALCAASLLLAHRVGAKDGPLVERWCAALEECSRSASFEVLRLAAARSLQTAGADVVRRSLRAACPSLVPVALRLINVGIHLLQDEEREVRHEASGFASLLLPDPGESLPDSCVFVQDNVGLLGLLQLLLAEFGEHPETFDSLLQHLPVLDLRGIVEELETNKAASLYKEDEPNVFAEPAVLARHLLPVLLQLLEKAPAGSPLHASALRWLSAAGPGVLRDLRYCERCWSREAAARWAMKALGCAKLRVAVAVLLARARLAAEVLRVLGDSAAAVPELGCSTRELEQELEVVQGLLAQHGLAPTLSQGDVPREPGPPTKAA</sequence>
<evidence type="ECO:0000313" key="7">
    <source>
        <dbReference type="Ensembl" id="ENSACCP00020005916.1"/>
    </source>
</evidence>
<feature type="domain" description="tRNA (32-2'-O)-methyltransferase regulator THADA-like TPR repeats region" evidence="5">
    <location>
        <begin position="510"/>
        <end position="730"/>
    </location>
</feature>
<dbReference type="PANTHER" id="PTHR14387:SF0">
    <property type="entry name" value="DUF2428 DOMAIN-CONTAINING PROTEIN"/>
    <property type="match status" value="1"/>
</dbReference>
<dbReference type="InterPro" id="IPR056843">
    <property type="entry name" value="THADA-like_TPR"/>
</dbReference>
<dbReference type="PANTHER" id="PTHR14387">
    <property type="entry name" value="THADA/DEATH RECEPTOR INTERACTING PROTEIN"/>
    <property type="match status" value="1"/>
</dbReference>
<evidence type="ECO:0000256" key="2">
    <source>
        <dbReference type="ARBA" id="ARBA00022694"/>
    </source>
</evidence>
<dbReference type="InParanoid" id="A0A663E1K5"/>
<feature type="domain" description="DUF2428" evidence="4">
    <location>
        <begin position="916"/>
        <end position="1188"/>
    </location>
</feature>
<evidence type="ECO:0000256" key="1">
    <source>
        <dbReference type="ARBA" id="ARBA00010409"/>
    </source>
</evidence>
<dbReference type="InterPro" id="IPR056842">
    <property type="entry name" value="THADA-like_TPR_C"/>
</dbReference>
<proteinExistence type="inferred from homology"/>
<dbReference type="InterPro" id="IPR019442">
    <property type="entry name" value="THADA/TRM732_DUF2428"/>
</dbReference>
<dbReference type="Ensembl" id="ENSACCT00020006167.1">
    <property type="protein sequence ID" value="ENSACCP00020005916.1"/>
    <property type="gene ID" value="ENSACCG00020004050.1"/>
</dbReference>
<accession>A0A663E1K5</accession>
<evidence type="ECO:0000259" key="5">
    <source>
        <dbReference type="Pfam" id="PF25150"/>
    </source>
</evidence>
<evidence type="ECO:0000259" key="4">
    <source>
        <dbReference type="Pfam" id="PF10350"/>
    </source>
</evidence>
<dbReference type="Pfam" id="PF25150">
    <property type="entry name" value="TPR_Trm732"/>
    <property type="match status" value="1"/>
</dbReference>
<organism evidence="7 8">
    <name type="scientific">Aquila chrysaetos chrysaetos</name>
    <dbReference type="NCBI Taxonomy" id="223781"/>
    <lineage>
        <taxon>Eukaryota</taxon>
        <taxon>Metazoa</taxon>
        <taxon>Chordata</taxon>
        <taxon>Craniata</taxon>
        <taxon>Vertebrata</taxon>
        <taxon>Euteleostomi</taxon>
        <taxon>Archelosauria</taxon>
        <taxon>Archosauria</taxon>
        <taxon>Dinosauria</taxon>
        <taxon>Saurischia</taxon>
        <taxon>Theropoda</taxon>
        <taxon>Coelurosauria</taxon>
        <taxon>Aves</taxon>
        <taxon>Neognathae</taxon>
        <taxon>Neoaves</taxon>
        <taxon>Telluraves</taxon>
        <taxon>Accipitrimorphae</taxon>
        <taxon>Accipitriformes</taxon>
        <taxon>Accipitridae</taxon>
        <taxon>Accipitrinae</taxon>
        <taxon>Aquila</taxon>
    </lineage>
</organism>
<dbReference type="Pfam" id="PF10350">
    <property type="entry name" value="DUF2428"/>
    <property type="match status" value="1"/>
</dbReference>
<name>A0A663E1K5_AQUCH</name>
<keyword evidence="2" id="KW-0819">tRNA processing</keyword>
<evidence type="ECO:0000313" key="8">
    <source>
        <dbReference type="Proteomes" id="UP000472275"/>
    </source>
</evidence>
<reference evidence="7" key="2">
    <citation type="submission" date="2025-09" db="UniProtKB">
        <authorList>
            <consortium name="Ensembl"/>
        </authorList>
    </citation>
    <scope>IDENTIFICATION</scope>
</reference>
<feature type="domain" description="tRNA (32-2'-O)-methyltransferase regulator THADA-like C-terminal TPR repeats region" evidence="6">
    <location>
        <begin position="1190"/>
        <end position="1347"/>
    </location>
</feature>
<keyword evidence="8" id="KW-1185">Reference proteome</keyword>
<dbReference type="GeneTree" id="ENSGT00940000165952"/>
<comment type="function">
    <text evidence="3">Together with methyltransferase FTSJ1, methylates the 2'-O-ribose of nucleotides at position 32 of the anticodon loop of substrate tRNAs.</text>
</comment>
<dbReference type="Pfam" id="PF25151">
    <property type="entry name" value="TPR_Trm732_C"/>
    <property type="match status" value="1"/>
</dbReference>
<gene>
    <name evidence="7" type="primary">LOC115346191</name>
</gene>
<dbReference type="GO" id="GO:0030488">
    <property type="term" value="P:tRNA methylation"/>
    <property type="evidence" value="ECO:0007669"/>
    <property type="project" value="TreeGrafter"/>
</dbReference>